<keyword evidence="4 6" id="KW-1133">Transmembrane helix</keyword>
<comment type="subcellular location">
    <subcellularLocation>
        <location evidence="1">Cell membrane</location>
        <topology evidence="1">Multi-pass membrane protein</topology>
    </subcellularLocation>
</comment>
<proteinExistence type="predicted"/>
<feature type="transmembrane region" description="Helical" evidence="6">
    <location>
        <begin position="726"/>
        <end position="745"/>
    </location>
</feature>
<dbReference type="Pfam" id="PF03176">
    <property type="entry name" value="MMPL"/>
    <property type="match status" value="1"/>
</dbReference>
<dbReference type="Proteomes" id="UP000315235">
    <property type="component" value="Unassembled WGS sequence"/>
</dbReference>
<accession>A0A553GZ10</accession>
<feature type="transmembrane region" description="Helical" evidence="6">
    <location>
        <begin position="647"/>
        <end position="664"/>
    </location>
</feature>
<feature type="domain" description="Membrane transport protein MMPL" evidence="7">
    <location>
        <begin position="221"/>
        <end position="419"/>
    </location>
</feature>
<dbReference type="Gene3D" id="1.20.1640.10">
    <property type="entry name" value="Multidrug efflux transporter AcrB transmembrane domain"/>
    <property type="match status" value="2"/>
</dbReference>
<keyword evidence="9" id="KW-1185">Reference proteome</keyword>
<feature type="transmembrane region" description="Helical" evidence="6">
    <location>
        <begin position="286"/>
        <end position="306"/>
    </location>
</feature>
<feature type="transmembrane region" description="Helical" evidence="6">
    <location>
        <begin position="380"/>
        <end position="402"/>
    </location>
</feature>
<dbReference type="RefSeq" id="WP_143488586.1">
    <property type="nucleotide sequence ID" value="NZ_VJOY01000007.1"/>
</dbReference>
<feature type="transmembrane region" description="Helical" evidence="6">
    <location>
        <begin position="751"/>
        <end position="773"/>
    </location>
</feature>
<dbReference type="OrthoDB" id="9780358at2"/>
<evidence type="ECO:0000256" key="3">
    <source>
        <dbReference type="ARBA" id="ARBA00022692"/>
    </source>
</evidence>
<protein>
    <submittedName>
        <fullName evidence="8">MMPL family transporter</fullName>
    </submittedName>
</protein>
<feature type="transmembrane region" description="Helical" evidence="6">
    <location>
        <begin position="261"/>
        <end position="279"/>
    </location>
</feature>
<feature type="transmembrane region" description="Helical" evidence="6">
    <location>
        <begin position="695"/>
        <end position="714"/>
    </location>
</feature>
<evidence type="ECO:0000256" key="2">
    <source>
        <dbReference type="ARBA" id="ARBA00022475"/>
    </source>
</evidence>
<evidence type="ECO:0000256" key="4">
    <source>
        <dbReference type="ARBA" id="ARBA00022989"/>
    </source>
</evidence>
<name>A0A553GZ10_9PSED</name>
<dbReference type="SUPFAM" id="SSF82866">
    <property type="entry name" value="Multidrug efflux transporter AcrB transmembrane domain"/>
    <property type="match status" value="2"/>
</dbReference>
<evidence type="ECO:0000256" key="1">
    <source>
        <dbReference type="ARBA" id="ARBA00004651"/>
    </source>
</evidence>
<comment type="caution">
    <text evidence="8">The sequence shown here is derived from an EMBL/GenBank/DDBJ whole genome shotgun (WGS) entry which is preliminary data.</text>
</comment>
<keyword evidence="3 6" id="KW-0812">Transmembrane</keyword>
<dbReference type="InterPro" id="IPR004869">
    <property type="entry name" value="MMPL_dom"/>
</dbReference>
<dbReference type="EMBL" id="VJOY01000007">
    <property type="protein sequence ID" value="TRX74724.1"/>
    <property type="molecule type" value="Genomic_DNA"/>
</dbReference>
<dbReference type="GO" id="GO:0005886">
    <property type="term" value="C:plasma membrane"/>
    <property type="evidence" value="ECO:0007669"/>
    <property type="project" value="UniProtKB-SubCell"/>
</dbReference>
<dbReference type="InterPro" id="IPR050545">
    <property type="entry name" value="Mycobact_MmpL"/>
</dbReference>
<evidence type="ECO:0000256" key="5">
    <source>
        <dbReference type="ARBA" id="ARBA00023136"/>
    </source>
</evidence>
<keyword evidence="5 6" id="KW-0472">Membrane</keyword>
<feature type="transmembrane region" description="Helical" evidence="6">
    <location>
        <begin position="344"/>
        <end position="368"/>
    </location>
</feature>
<evidence type="ECO:0000313" key="9">
    <source>
        <dbReference type="Proteomes" id="UP000315235"/>
    </source>
</evidence>
<dbReference type="PANTHER" id="PTHR33406">
    <property type="entry name" value="MEMBRANE PROTEIN MJ1562-RELATED"/>
    <property type="match status" value="1"/>
</dbReference>
<feature type="transmembrane region" description="Helical" evidence="6">
    <location>
        <begin position="312"/>
        <end position="332"/>
    </location>
</feature>
<feature type="transmembrane region" description="Helical" evidence="6">
    <location>
        <begin position="671"/>
        <end position="689"/>
    </location>
</feature>
<keyword evidence="2" id="KW-1003">Cell membrane</keyword>
<reference evidence="8 9" key="1">
    <citation type="submission" date="2019-07" db="EMBL/GenBank/DDBJ databases">
        <title>Pseudomonas mangiferae sp. nov., isolated from bark of mango tree in Thailand.</title>
        <authorList>
            <person name="Srisuk N."/>
            <person name="Anurat P."/>
        </authorList>
    </citation>
    <scope>NUCLEOTIDE SEQUENCE [LARGE SCALE GENOMIC DNA]</scope>
    <source>
        <strain evidence="8 9">DMKU_BBB3-04</strain>
    </source>
</reference>
<dbReference type="PANTHER" id="PTHR33406:SF13">
    <property type="entry name" value="MEMBRANE PROTEIN YDFJ"/>
    <property type="match status" value="1"/>
</dbReference>
<gene>
    <name evidence="8" type="ORF">FM069_12020</name>
</gene>
<sequence length="784" mass="83358">MTSPADSVPLAWRRRLPWLFAVALLGLLALAAWQWRDGPPVSANLLELLPAGAPDALRQQAERRMEEPLNRDLVLLLRHPDDARAQALVAGIGERLQGSGLYERVQWNLQADLPALRAQLLAGRLALLSAADRQRLLDEPEAFLQARVQNLYDAFGGGYSLVPAEQDWLGLAEAIPRSLPRPGRVVVDLDGSLLAEHDGERWTLLRARTRGDAFEGDLPLRVAEQVSAARDTVQAAGGELLAAGGLLYAAQGQRQARSESGLIGGVSSVASLLLLLLVFRRVRVLLALLPALVGVLAGAVACVALFGHIHVLTLVLGASLIGVAIDYPLHYLSKSWTLQPWNTWRALGATLPGLTLGLATNAVGYLALSFTPFPALTQVAIFSVAGLLGSYLCAVCLLPALLGRAPIVPWPAPLRLADALLALRRRLLRRLPTPWLAGLLALFCLGGVAQLSLKDDLRQWIARAPQLQAEAERVGRIVDVQPTSQFYLVRAADGDQLLQRQAELGRRLDRLVAEGALKGYRSLAQVVAPRAEQARLRAGLDRLLAASAPLQALGVDPAALAAEAEQLRQLPTLDIPEALAGPLGEPWRPLWLGADAEGVAGLVSLDGLSDASRLARVAEGLPGVELVDRLGELNRLFAATQVSAAELKALSCLLIFLLLCLPFGPRGALRTLGVSLLGALASLASLGWLGQPLTLFSLFGLLLVTAIGVDYAILMRERVGGAATSLLGTLMAALTTWLSFGLLALSGTPAVSNFGLAVGLGLGFAFLLSPWAADADEEYVACRP</sequence>
<organism evidence="8 9">
    <name type="scientific">Pseudomonas mangiferae</name>
    <dbReference type="NCBI Taxonomy" id="2593654"/>
    <lineage>
        <taxon>Bacteria</taxon>
        <taxon>Pseudomonadati</taxon>
        <taxon>Pseudomonadota</taxon>
        <taxon>Gammaproteobacteria</taxon>
        <taxon>Pseudomonadales</taxon>
        <taxon>Pseudomonadaceae</taxon>
        <taxon>Pseudomonas</taxon>
    </lineage>
</organism>
<feature type="transmembrane region" description="Helical" evidence="6">
    <location>
        <begin position="434"/>
        <end position="453"/>
    </location>
</feature>
<evidence type="ECO:0000313" key="8">
    <source>
        <dbReference type="EMBL" id="TRX74724.1"/>
    </source>
</evidence>
<dbReference type="AlphaFoldDB" id="A0A553GZ10"/>
<evidence type="ECO:0000259" key="7">
    <source>
        <dbReference type="Pfam" id="PF03176"/>
    </source>
</evidence>
<evidence type="ECO:0000256" key="6">
    <source>
        <dbReference type="SAM" id="Phobius"/>
    </source>
</evidence>